<dbReference type="STRING" id="1380566.A0A179F5K2"/>
<protein>
    <submittedName>
        <fullName evidence="1">MYND finger family protein</fullName>
    </submittedName>
</protein>
<reference evidence="1 2" key="1">
    <citation type="journal article" date="2016" name="PLoS Pathog.">
        <title>Biosynthesis of antibiotic leucinostatins in bio-control fungus Purpureocillium lilacinum and their inhibition on phytophthora revealed by genome mining.</title>
        <authorList>
            <person name="Wang G."/>
            <person name="Liu Z."/>
            <person name="Lin R."/>
            <person name="Li E."/>
            <person name="Mao Z."/>
            <person name="Ling J."/>
            <person name="Yang Y."/>
            <person name="Yin W.B."/>
            <person name="Xie B."/>
        </authorList>
    </citation>
    <scope>NUCLEOTIDE SEQUENCE [LARGE SCALE GENOMIC DNA]</scope>
    <source>
        <strain evidence="1">170</strain>
    </source>
</reference>
<name>A0A179F5K2_METCM</name>
<dbReference type="EMBL" id="LSBJ02000008">
    <property type="protein sequence ID" value="OAQ60682.1"/>
    <property type="molecule type" value="Genomic_DNA"/>
</dbReference>
<dbReference type="Proteomes" id="UP000078397">
    <property type="component" value="Unassembled WGS sequence"/>
</dbReference>
<evidence type="ECO:0000313" key="2">
    <source>
        <dbReference type="Proteomes" id="UP000078397"/>
    </source>
</evidence>
<dbReference type="AlphaFoldDB" id="A0A179F5K2"/>
<dbReference type="OrthoDB" id="5282002at2759"/>
<accession>A0A179F5K2</accession>
<proteinExistence type="predicted"/>
<dbReference type="GeneID" id="28849760"/>
<evidence type="ECO:0000313" key="1">
    <source>
        <dbReference type="EMBL" id="OAQ60682.1"/>
    </source>
</evidence>
<gene>
    <name evidence="1" type="ORF">VFPPC_06792</name>
</gene>
<keyword evidence="2" id="KW-1185">Reference proteome</keyword>
<sequence length="177" mass="20533">MPDLSPHLCRDFLALHILFARQHDPYINAEAVIHLWYSAKMPSMLWNHVAIVMKEYFEDFEASIEDKLRDPNKAKAGTKLFPLSCTLGWTRNNIDFQCCLREDGWQLLRDVLKQRDQISSEDAAAIRALDLEKNSEPLNVAAARMTHSRFLGLCKWRNDGMLLPFGHPRDDFDMFNP</sequence>
<organism evidence="1 2">
    <name type="scientific">Pochonia chlamydosporia 170</name>
    <dbReference type="NCBI Taxonomy" id="1380566"/>
    <lineage>
        <taxon>Eukaryota</taxon>
        <taxon>Fungi</taxon>
        <taxon>Dikarya</taxon>
        <taxon>Ascomycota</taxon>
        <taxon>Pezizomycotina</taxon>
        <taxon>Sordariomycetes</taxon>
        <taxon>Hypocreomycetidae</taxon>
        <taxon>Hypocreales</taxon>
        <taxon>Clavicipitaceae</taxon>
        <taxon>Pochonia</taxon>
    </lineage>
</organism>
<comment type="caution">
    <text evidence="1">The sequence shown here is derived from an EMBL/GenBank/DDBJ whole genome shotgun (WGS) entry which is preliminary data.</text>
</comment>
<dbReference type="KEGG" id="pchm:VFPPC_06792"/>
<dbReference type="RefSeq" id="XP_018138560.1">
    <property type="nucleotide sequence ID" value="XM_018285766.1"/>
</dbReference>